<comment type="subunit">
    <text evidence="4">Homotetramer.</text>
</comment>
<evidence type="ECO:0000256" key="5">
    <source>
        <dbReference type="SAM" id="MobiDB-lite"/>
    </source>
</evidence>
<accession>A0A9X9XHE2</accession>
<dbReference type="NCBIfam" id="TIGR03707">
    <property type="entry name" value="PPK2_P_aer"/>
    <property type="match status" value="1"/>
</dbReference>
<feature type="region of interest" description="Disordered" evidence="5">
    <location>
        <begin position="1"/>
        <end position="41"/>
    </location>
</feature>
<evidence type="ECO:0000256" key="3">
    <source>
        <dbReference type="ARBA" id="ARBA00022777"/>
    </source>
</evidence>
<keyword evidence="3 4" id="KW-0418">Kinase</keyword>
<organism evidence="7 8">
    <name type="scientific">Neoroseomonas eburnea</name>
    <dbReference type="NCBI Taxonomy" id="1346889"/>
    <lineage>
        <taxon>Bacteria</taxon>
        <taxon>Pseudomonadati</taxon>
        <taxon>Pseudomonadota</taxon>
        <taxon>Alphaproteobacteria</taxon>
        <taxon>Acetobacterales</taxon>
        <taxon>Acetobacteraceae</taxon>
        <taxon>Neoroseomonas</taxon>
    </lineage>
</organism>
<reference evidence="7" key="1">
    <citation type="submission" date="2020-01" db="EMBL/GenBank/DDBJ databases">
        <authorList>
            <person name="Rat A."/>
        </authorList>
    </citation>
    <scope>NUCLEOTIDE SEQUENCE</scope>
    <source>
        <strain evidence="7">LMG 31228</strain>
    </source>
</reference>
<keyword evidence="2 4" id="KW-0808">Transferase</keyword>
<evidence type="ECO:0000259" key="6">
    <source>
        <dbReference type="Pfam" id="PF03976"/>
    </source>
</evidence>
<sequence length="304" mass="34653">MTVSKKSKKNGRSRSAAEQDTPPASKQVAAAKDASPFKPDGKLTRKAYERALYDLHVELVKLQQWVQETGAKVCIIFEGRDGAGKGGTIKAITERVSPRVFRVVALPSPTEREKSQMYLQRYVPHLPAGGEIVIFDRSWYNRAGVERVMGFATDAQVDRFLLMTPAVEKAFVESGIILLKYWLEVSPEEQTRRLTARIDDGRKLWKLSPMDLKSYSRWYDYSRARDAMFQATDTSWAPWYVAHSDDKKRARLNIIRHILRHIPYEGPKRQKIELPKRQKPGDYIEPDFPYKIIADTVGAAAPTA</sequence>
<evidence type="ECO:0000256" key="4">
    <source>
        <dbReference type="RuleBase" id="RU369062"/>
    </source>
</evidence>
<proteinExistence type="inferred from homology"/>
<evidence type="ECO:0000313" key="8">
    <source>
        <dbReference type="Proteomes" id="UP001138709"/>
    </source>
</evidence>
<dbReference type="PANTHER" id="PTHR34383">
    <property type="entry name" value="POLYPHOSPHATE:AMP PHOSPHOTRANSFERASE-RELATED"/>
    <property type="match status" value="1"/>
</dbReference>
<dbReference type="EMBL" id="JAAEDL010000027">
    <property type="protein sequence ID" value="MBR0683128.1"/>
    <property type="molecule type" value="Genomic_DNA"/>
</dbReference>
<reference evidence="7" key="2">
    <citation type="journal article" date="2021" name="Syst. Appl. Microbiol.">
        <title>Roseomonas hellenica sp. nov., isolated from roots of wild-growing Alkanna tinctoria.</title>
        <authorList>
            <person name="Rat A."/>
            <person name="Naranjo H.D."/>
            <person name="Lebbe L."/>
            <person name="Cnockaert M."/>
            <person name="Krigas N."/>
            <person name="Grigoriadou K."/>
            <person name="Maloupa E."/>
            <person name="Willems A."/>
        </authorList>
    </citation>
    <scope>NUCLEOTIDE SEQUENCE</scope>
    <source>
        <strain evidence="7">LMG 31228</strain>
    </source>
</reference>
<comment type="function">
    <text evidence="4">Uses inorganic polyphosphate (polyP) as a donor to convert GDP to GTP or ADP to ATP.</text>
</comment>
<comment type="caution">
    <text evidence="7">The sequence shown here is derived from an EMBL/GenBank/DDBJ whole genome shotgun (WGS) entry which is preliminary data.</text>
</comment>
<dbReference type="SUPFAM" id="SSF52540">
    <property type="entry name" value="P-loop containing nucleoside triphosphate hydrolases"/>
    <property type="match status" value="1"/>
</dbReference>
<dbReference type="PANTHER" id="PTHR34383:SF1">
    <property type="entry name" value="ADP-POLYPHOSPHATE PHOSPHOTRANSFERASE"/>
    <property type="match status" value="1"/>
</dbReference>
<dbReference type="GO" id="GO:0006793">
    <property type="term" value="P:phosphorus metabolic process"/>
    <property type="evidence" value="ECO:0007669"/>
    <property type="project" value="InterPro"/>
</dbReference>
<dbReference type="InterPro" id="IPR022486">
    <property type="entry name" value="PPK2_PA0141"/>
</dbReference>
<evidence type="ECO:0000256" key="2">
    <source>
        <dbReference type="ARBA" id="ARBA00022679"/>
    </source>
</evidence>
<comment type="similarity">
    <text evidence="1 4">Belongs to the polyphosphate kinase 2 (PPK2) family. Class I subfamily.</text>
</comment>
<dbReference type="GO" id="GO:0008976">
    <property type="term" value="F:polyphosphate kinase activity"/>
    <property type="evidence" value="ECO:0007669"/>
    <property type="project" value="UniProtKB-UniRule"/>
</dbReference>
<gene>
    <name evidence="7" type="primary">ppk2</name>
    <name evidence="7" type="ORF">GXW74_21740</name>
</gene>
<keyword evidence="8" id="KW-1185">Reference proteome</keyword>
<protein>
    <recommendedName>
        <fullName evidence="4">ADP/GDP-polyphosphate phosphotransferase</fullName>
        <ecNumber evidence="4">2.7.4.-</ecNumber>
    </recommendedName>
    <alternativeName>
        <fullName evidence="4">Polyphosphate kinase PPK2</fullName>
    </alternativeName>
</protein>
<dbReference type="Proteomes" id="UP001138709">
    <property type="component" value="Unassembled WGS sequence"/>
</dbReference>
<dbReference type="Pfam" id="PF03976">
    <property type="entry name" value="PPK2"/>
    <property type="match status" value="1"/>
</dbReference>
<evidence type="ECO:0000256" key="1">
    <source>
        <dbReference type="ARBA" id="ARBA00009924"/>
    </source>
</evidence>
<feature type="domain" description="Polyphosphate kinase-2-related" evidence="6">
    <location>
        <begin position="43"/>
        <end position="268"/>
    </location>
</feature>
<dbReference type="EC" id="2.7.4.-" evidence="4"/>
<dbReference type="InterPro" id="IPR016898">
    <property type="entry name" value="Polyphosphate_phosphotransfera"/>
</dbReference>
<feature type="compositionally biased region" description="Basic residues" evidence="5">
    <location>
        <begin position="1"/>
        <end position="12"/>
    </location>
</feature>
<dbReference type="AlphaFoldDB" id="A0A9X9XHE2"/>
<dbReference type="InterPro" id="IPR027417">
    <property type="entry name" value="P-loop_NTPase"/>
</dbReference>
<dbReference type="PIRSF" id="PIRSF028756">
    <property type="entry name" value="PPK2_prd"/>
    <property type="match status" value="1"/>
</dbReference>
<dbReference type="InterPro" id="IPR022488">
    <property type="entry name" value="PPK2-related"/>
</dbReference>
<name>A0A9X9XHE2_9PROT</name>
<dbReference type="Gene3D" id="3.40.50.300">
    <property type="entry name" value="P-loop containing nucleotide triphosphate hydrolases"/>
    <property type="match status" value="1"/>
</dbReference>
<evidence type="ECO:0000313" key="7">
    <source>
        <dbReference type="EMBL" id="MBR0683128.1"/>
    </source>
</evidence>